<comment type="caution">
    <text evidence="2">The sequence shown here is derived from an EMBL/GenBank/DDBJ whole genome shotgun (WGS) entry which is preliminary data.</text>
</comment>
<dbReference type="EMBL" id="VSRR010001373">
    <property type="protein sequence ID" value="MPC24781.1"/>
    <property type="molecule type" value="Genomic_DNA"/>
</dbReference>
<proteinExistence type="predicted"/>
<sequence>MTWHAHLKGLSLGQGKDLQKRGSSSSPPGQAGSPLHKSIKSRHNVLVWQRAILSRGQGSEFRLGLLELLESFPQHHLKAGWPLLTRDSAAQPSSLPSFPEVIL</sequence>
<evidence type="ECO:0000256" key="1">
    <source>
        <dbReference type="SAM" id="MobiDB-lite"/>
    </source>
</evidence>
<gene>
    <name evidence="2" type="ORF">E2C01_017874</name>
</gene>
<feature type="region of interest" description="Disordered" evidence="1">
    <location>
        <begin position="1"/>
        <end position="38"/>
    </location>
</feature>
<reference evidence="2 3" key="1">
    <citation type="submission" date="2019-05" db="EMBL/GenBank/DDBJ databases">
        <title>Another draft genome of Portunus trituberculatus and its Hox gene families provides insights of decapod evolution.</title>
        <authorList>
            <person name="Jeong J.-H."/>
            <person name="Song I."/>
            <person name="Kim S."/>
            <person name="Choi T."/>
            <person name="Kim D."/>
            <person name="Ryu S."/>
            <person name="Kim W."/>
        </authorList>
    </citation>
    <scope>NUCLEOTIDE SEQUENCE [LARGE SCALE GENOMIC DNA]</scope>
    <source>
        <tissue evidence="2">Muscle</tissue>
    </source>
</reference>
<accession>A0A5B7DT34</accession>
<dbReference type="AlphaFoldDB" id="A0A5B7DT34"/>
<protein>
    <submittedName>
        <fullName evidence="2">Uncharacterized protein</fullName>
    </submittedName>
</protein>
<evidence type="ECO:0000313" key="2">
    <source>
        <dbReference type="EMBL" id="MPC24781.1"/>
    </source>
</evidence>
<evidence type="ECO:0000313" key="3">
    <source>
        <dbReference type="Proteomes" id="UP000324222"/>
    </source>
</evidence>
<dbReference type="Proteomes" id="UP000324222">
    <property type="component" value="Unassembled WGS sequence"/>
</dbReference>
<name>A0A5B7DT34_PORTR</name>
<keyword evidence="3" id="KW-1185">Reference proteome</keyword>
<organism evidence="2 3">
    <name type="scientific">Portunus trituberculatus</name>
    <name type="common">Swimming crab</name>
    <name type="synonym">Neptunus trituberculatus</name>
    <dbReference type="NCBI Taxonomy" id="210409"/>
    <lineage>
        <taxon>Eukaryota</taxon>
        <taxon>Metazoa</taxon>
        <taxon>Ecdysozoa</taxon>
        <taxon>Arthropoda</taxon>
        <taxon>Crustacea</taxon>
        <taxon>Multicrustacea</taxon>
        <taxon>Malacostraca</taxon>
        <taxon>Eumalacostraca</taxon>
        <taxon>Eucarida</taxon>
        <taxon>Decapoda</taxon>
        <taxon>Pleocyemata</taxon>
        <taxon>Brachyura</taxon>
        <taxon>Eubrachyura</taxon>
        <taxon>Portunoidea</taxon>
        <taxon>Portunidae</taxon>
        <taxon>Portuninae</taxon>
        <taxon>Portunus</taxon>
    </lineage>
</organism>
<feature type="compositionally biased region" description="Low complexity" evidence="1">
    <location>
        <begin position="22"/>
        <end position="34"/>
    </location>
</feature>